<organism evidence="11 12">
    <name type="scientific">Clostridium algidicarnis DSM 15099</name>
    <dbReference type="NCBI Taxonomy" id="1121295"/>
    <lineage>
        <taxon>Bacteria</taxon>
        <taxon>Bacillati</taxon>
        <taxon>Bacillota</taxon>
        <taxon>Clostridia</taxon>
        <taxon>Eubacteriales</taxon>
        <taxon>Clostridiaceae</taxon>
        <taxon>Clostridium</taxon>
    </lineage>
</organism>
<dbReference type="InterPro" id="IPR018044">
    <property type="entry name" value="Peptidase_S11"/>
</dbReference>
<dbReference type="SUPFAM" id="SSF56601">
    <property type="entry name" value="beta-lactamase/transpeptidase-like"/>
    <property type="match status" value="1"/>
</dbReference>
<protein>
    <submittedName>
        <fullName evidence="11">D-alanyl-D-alanine carboxypeptidase (Penicillin-binding protein 5/6)</fullName>
    </submittedName>
</protein>
<dbReference type="STRING" id="37659.GCA_000703125_02211"/>
<sequence>MSRKNHFHTSMTKVMTAIVGIENVSNLNKRTKITQDIIDYCITNGLSVSGFKPGDNPKIIDLLYGILLESGGEASITLARYVSGTEQEFVNLMNQKARELGMKNTHFSNSTGITDIENYSTVEDIGILFKYALGNRQFKKIVESKEYEVRGINGLFTKRTINNNLFFKRSMLNIDKDHIKCGKTGYRKAAGLCLVSSGEVNNRAYIVVAAHADRNIETEQYNLIDTEKIYSKLKKLD</sequence>
<keyword evidence="6" id="KW-0961">Cell wall biogenesis/degradation</keyword>
<accession>A0A2S6FVB5</accession>
<dbReference type="PRINTS" id="PR00725">
    <property type="entry name" value="DADACBPTASE1"/>
</dbReference>
<evidence type="ECO:0000256" key="8">
    <source>
        <dbReference type="PIRSR" id="PIRSR618044-2"/>
    </source>
</evidence>
<dbReference type="InterPro" id="IPR001967">
    <property type="entry name" value="Peptidase_S11_N"/>
</dbReference>
<dbReference type="Proteomes" id="UP000239863">
    <property type="component" value="Unassembled WGS sequence"/>
</dbReference>
<feature type="active site" description="Proton acceptor" evidence="7">
    <location>
        <position position="13"/>
    </location>
</feature>
<evidence type="ECO:0000313" key="11">
    <source>
        <dbReference type="EMBL" id="PPK45921.1"/>
    </source>
</evidence>
<name>A0A2S6FVB5_9CLOT</name>
<dbReference type="GO" id="GO:0071555">
    <property type="term" value="P:cell wall organization"/>
    <property type="evidence" value="ECO:0007669"/>
    <property type="project" value="UniProtKB-KW"/>
</dbReference>
<evidence type="ECO:0000256" key="6">
    <source>
        <dbReference type="ARBA" id="ARBA00023316"/>
    </source>
</evidence>
<feature type="binding site" evidence="8">
    <location>
        <position position="183"/>
    </location>
    <ligand>
        <name>substrate</name>
    </ligand>
</feature>
<evidence type="ECO:0000256" key="5">
    <source>
        <dbReference type="ARBA" id="ARBA00022984"/>
    </source>
</evidence>
<feature type="active site" description="Acyl-ester intermediate" evidence="7">
    <location>
        <position position="10"/>
    </location>
</feature>
<keyword evidence="11" id="KW-0121">Carboxypeptidase</keyword>
<evidence type="ECO:0000313" key="12">
    <source>
        <dbReference type="Proteomes" id="UP000239863"/>
    </source>
</evidence>
<dbReference type="OrthoDB" id="9791132at2"/>
<comment type="caution">
    <text evidence="11">The sequence shown here is derived from an EMBL/GenBank/DDBJ whole genome shotgun (WGS) entry which is preliminary data.</text>
</comment>
<dbReference type="GO" id="GO:0009252">
    <property type="term" value="P:peptidoglycan biosynthetic process"/>
    <property type="evidence" value="ECO:0007669"/>
    <property type="project" value="UniProtKB-KW"/>
</dbReference>
<feature type="active site" evidence="7">
    <location>
        <position position="70"/>
    </location>
</feature>
<dbReference type="AlphaFoldDB" id="A0A2S6FVB5"/>
<dbReference type="Pfam" id="PF00768">
    <property type="entry name" value="Peptidase_S11"/>
    <property type="match status" value="1"/>
</dbReference>
<dbReference type="GO" id="GO:0008360">
    <property type="term" value="P:regulation of cell shape"/>
    <property type="evidence" value="ECO:0007669"/>
    <property type="project" value="UniProtKB-KW"/>
</dbReference>
<evidence type="ECO:0000256" key="3">
    <source>
        <dbReference type="ARBA" id="ARBA00022801"/>
    </source>
</evidence>
<dbReference type="GO" id="GO:0009002">
    <property type="term" value="F:serine-type D-Ala-D-Ala carboxypeptidase activity"/>
    <property type="evidence" value="ECO:0007669"/>
    <property type="project" value="InterPro"/>
</dbReference>
<keyword evidence="11" id="KW-0645">Protease</keyword>
<evidence type="ECO:0000256" key="4">
    <source>
        <dbReference type="ARBA" id="ARBA00022960"/>
    </source>
</evidence>
<comment type="similarity">
    <text evidence="1 9">Belongs to the peptidase S11 family.</text>
</comment>
<evidence type="ECO:0000256" key="7">
    <source>
        <dbReference type="PIRSR" id="PIRSR618044-1"/>
    </source>
</evidence>
<keyword evidence="2" id="KW-0732">Signal</keyword>
<reference evidence="11 12" key="1">
    <citation type="submission" date="2018-02" db="EMBL/GenBank/DDBJ databases">
        <title>Genomic Encyclopedia of Archaeal and Bacterial Type Strains, Phase II (KMG-II): from individual species to whole genera.</title>
        <authorList>
            <person name="Goeker M."/>
        </authorList>
    </citation>
    <scope>NUCLEOTIDE SEQUENCE [LARGE SCALE GENOMIC DNA]</scope>
    <source>
        <strain evidence="11 12">DSM 15099</strain>
    </source>
</reference>
<dbReference type="PANTHER" id="PTHR21581">
    <property type="entry name" value="D-ALANYL-D-ALANINE CARBOXYPEPTIDASE"/>
    <property type="match status" value="1"/>
</dbReference>
<evidence type="ECO:0000256" key="2">
    <source>
        <dbReference type="ARBA" id="ARBA00022729"/>
    </source>
</evidence>
<feature type="domain" description="Peptidase S11 D-alanyl-D-alanine carboxypeptidase A N-terminal" evidence="10">
    <location>
        <begin position="9"/>
        <end position="211"/>
    </location>
</feature>
<dbReference type="GO" id="GO:0006508">
    <property type="term" value="P:proteolysis"/>
    <property type="evidence" value="ECO:0007669"/>
    <property type="project" value="InterPro"/>
</dbReference>
<gene>
    <name evidence="11" type="ORF">BD821_1182</name>
</gene>
<dbReference type="Gene3D" id="3.40.710.10">
    <property type="entry name" value="DD-peptidase/beta-lactamase superfamily"/>
    <property type="match status" value="1"/>
</dbReference>
<dbReference type="EMBL" id="PTIS01000018">
    <property type="protein sequence ID" value="PPK45921.1"/>
    <property type="molecule type" value="Genomic_DNA"/>
</dbReference>
<evidence type="ECO:0000256" key="9">
    <source>
        <dbReference type="RuleBase" id="RU004016"/>
    </source>
</evidence>
<dbReference type="InterPro" id="IPR012338">
    <property type="entry name" value="Beta-lactam/transpept-like"/>
</dbReference>
<keyword evidence="5" id="KW-0573">Peptidoglycan synthesis</keyword>
<evidence type="ECO:0000256" key="1">
    <source>
        <dbReference type="ARBA" id="ARBA00007164"/>
    </source>
</evidence>
<dbReference type="RefSeq" id="WP_104410508.1">
    <property type="nucleotide sequence ID" value="NZ_PTIS01000018.1"/>
</dbReference>
<keyword evidence="3" id="KW-0378">Hydrolase</keyword>
<keyword evidence="4" id="KW-0133">Cell shape</keyword>
<evidence type="ECO:0000259" key="10">
    <source>
        <dbReference type="Pfam" id="PF00768"/>
    </source>
</evidence>
<proteinExistence type="inferred from homology"/>
<dbReference type="PANTHER" id="PTHR21581:SF6">
    <property type="entry name" value="TRAFFICKING PROTEIN PARTICLE COMPLEX SUBUNIT 12"/>
    <property type="match status" value="1"/>
</dbReference>